<dbReference type="EMBL" id="UINC01003935">
    <property type="protein sequence ID" value="SVA10476.1"/>
    <property type="molecule type" value="Genomic_DNA"/>
</dbReference>
<dbReference type="InterPro" id="IPR013977">
    <property type="entry name" value="GcvT_C"/>
</dbReference>
<evidence type="ECO:0000256" key="6">
    <source>
        <dbReference type="ARBA" id="ARBA00047665"/>
    </source>
</evidence>
<dbReference type="Pfam" id="PF01571">
    <property type="entry name" value="GCV_T"/>
    <property type="match status" value="1"/>
</dbReference>
<protein>
    <recommendedName>
        <fullName evidence="2">aminomethyltransferase</fullName>
        <ecNumber evidence="2">2.1.2.10</ecNumber>
    </recommendedName>
    <alternativeName>
        <fullName evidence="5">Glycine cleavage system T protein</fullName>
    </alternativeName>
</protein>
<dbReference type="Gene3D" id="4.10.1250.10">
    <property type="entry name" value="Aminomethyltransferase fragment"/>
    <property type="match status" value="1"/>
</dbReference>
<evidence type="ECO:0000259" key="8">
    <source>
        <dbReference type="Pfam" id="PF08669"/>
    </source>
</evidence>
<dbReference type="AlphaFoldDB" id="A0A381T2P4"/>
<evidence type="ECO:0000313" key="9">
    <source>
        <dbReference type="EMBL" id="SVA10476.1"/>
    </source>
</evidence>
<feature type="domain" description="GCVT N-terminal" evidence="7">
    <location>
        <begin position="1"/>
        <end position="229"/>
    </location>
</feature>
<dbReference type="GO" id="GO:0008483">
    <property type="term" value="F:transaminase activity"/>
    <property type="evidence" value="ECO:0007669"/>
    <property type="project" value="UniProtKB-KW"/>
</dbReference>
<evidence type="ECO:0000259" key="7">
    <source>
        <dbReference type="Pfam" id="PF01571"/>
    </source>
</evidence>
<sequence length="343" mass="36368">MPLNYPTGIIQEHKHTRESASLFDVSHMGQIRLVGKRAAAYLESTAPADIVGLAPGRQCYSYLTNHAGGIIDDFMVMNINSGYQMIVNAANTFSDLDVLQEACGRGCAVEHLSTHSLIALQGPFAAGALAEIAPEISDMRFMDVRSLELEGAPCTISRSGYTGEDGFEISIPSECVEFLARALLQISGVQPAGLGARDSLRLEAGLCLHGNDIGPQISPVEANIAWAIPKVRRRGGIREGGFPGAAPVLSMLDDGPPRVRVGIRTDGRAPVRAQAPLETSDGKAAGEVTSGGFGPSIGGPVAMAYVAPKWAPPGTRLWAIVRNKRLPVAVAPLPFVPLRYHRS</sequence>
<reference evidence="9" key="1">
    <citation type="submission" date="2018-05" db="EMBL/GenBank/DDBJ databases">
        <authorList>
            <person name="Lanie J.A."/>
            <person name="Ng W.-L."/>
            <person name="Kazmierczak K.M."/>
            <person name="Andrzejewski T.M."/>
            <person name="Davidsen T.M."/>
            <person name="Wayne K.J."/>
            <person name="Tettelin H."/>
            <person name="Glass J.I."/>
            <person name="Rusch D."/>
            <person name="Podicherti R."/>
            <person name="Tsui H.-C.T."/>
            <person name="Winkler M.E."/>
        </authorList>
    </citation>
    <scope>NUCLEOTIDE SEQUENCE</scope>
</reference>
<evidence type="ECO:0000256" key="1">
    <source>
        <dbReference type="ARBA" id="ARBA00008609"/>
    </source>
</evidence>
<proteinExistence type="inferred from homology"/>
<organism evidence="9">
    <name type="scientific">marine metagenome</name>
    <dbReference type="NCBI Taxonomy" id="408172"/>
    <lineage>
        <taxon>unclassified sequences</taxon>
        <taxon>metagenomes</taxon>
        <taxon>ecological metagenomes</taxon>
    </lineage>
</organism>
<dbReference type="Gene3D" id="3.30.70.1400">
    <property type="entry name" value="Aminomethyltransferase beta-barrel domains"/>
    <property type="match status" value="1"/>
</dbReference>
<feature type="domain" description="Aminomethyltransferase C-terminal" evidence="8">
    <location>
        <begin position="258"/>
        <end position="336"/>
    </location>
</feature>
<evidence type="ECO:0000256" key="4">
    <source>
        <dbReference type="ARBA" id="ARBA00022679"/>
    </source>
</evidence>
<dbReference type="PANTHER" id="PTHR43757:SF2">
    <property type="entry name" value="AMINOMETHYLTRANSFERASE, MITOCHONDRIAL"/>
    <property type="match status" value="1"/>
</dbReference>
<keyword evidence="4" id="KW-0808">Transferase</keyword>
<dbReference type="InterPro" id="IPR006222">
    <property type="entry name" value="GCVT_N"/>
</dbReference>
<comment type="similarity">
    <text evidence="1">Belongs to the GcvT family.</text>
</comment>
<evidence type="ECO:0000256" key="2">
    <source>
        <dbReference type="ARBA" id="ARBA00012616"/>
    </source>
</evidence>
<keyword evidence="3" id="KW-0032">Aminotransferase</keyword>
<dbReference type="InterPro" id="IPR027266">
    <property type="entry name" value="TrmE/GcvT-like"/>
</dbReference>
<dbReference type="Pfam" id="PF08669">
    <property type="entry name" value="GCV_T_C"/>
    <property type="match status" value="1"/>
</dbReference>
<gene>
    <name evidence="9" type="ORF">METZ01_LOCUS63330</name>
</gene>
<dbReference type="GO" id="GO:0004047">
    <property type="term" value="F:aminomethyltransferase activity"/>
    <property type="evidence" value="ECO:0007669"/>
    <property type="project" value="UniProtKB-EC"/>
</dbReference>
<dbReference type="SUPFAM" id="SSF101790">
    <property type="entry name" value="Aminomethyltransferase beta-barrel domain"/>
    <property type="match status" value="1"/>
</dbReference>
<dbReference type="Gene3D" id="3.30.1360.120">
    <property type="entry name" value="Probable tRNA modification gtpase trme, domain 1"/>
    <property type="match status" value="1"/>
</dbReference>
<dbReference type="PIRSF" id="PIRSF006487">
    <property type="entry name" value="GcvT"/>
    <property type="match status" value="1"/>
</dbReference>
<dbReference type="NCBIfam" id="TIGR00528">
    <property type="entry name" value="gcvT"/>
    <property type="match status" value="1"/>
</dbReference>
<comment type="catalytic activity">
    <reaction evidence="6">
        <text>N(6)-[(R)-S(8)-aminomethyldihydrolipoyl]-L-lysyl-[protein] + (6S)-5,6,7,8-tetrahydrofolate = N(6)-[(R)-dihydrolipoyl]-L-lysyl-[protein] + (6R)-5,10-methylene-5,6,7,8-tetrahydrofolate + NH4(+)</text>
        <dbReference type="Rhea" id="RHEA:16945"/>
        <dbReference type="Rhea" id="RHEA-COMP:10475"/>
        <dbReference type="Rhea" id="RHEA-COMP:10492"/>
        <dbReference type="ChEBI" id="CHEBI:15636"/>
        <dbReference type="ChEBI" id="CHEBI:28938"/>
        <dbReference type="ChEBI" id="CHEBI:57453"/>
        <dbReference type="ChEBI" id="CHEBI:83100"/>
        <dbReference type="ChEBI" id="CHEBI:83143"/>
        <dbReference type="EC" id="2.1.2.10"/>
    </reaction>
</comment>
<name>A0A381T2P4_9ZZZZ</name>
<evidence type="ECO:0000256" key="3">
    <source>
        <dbReference type="ARBA" id="ARBA00022576"/>
    </source>
</evidence>
<dbReference type="GO" id="GO:0005960">
    <property type="term" value="C:glycine cleavage complex"/>
    <property type="evidence" value="ECO:0007669"/>
    <property type="project" value="InterPro"/>
</dbReference>
<dbReference type="InterPro" id="IPR006223">
    <property type="entry name" value="GcvT"/>
</dbReference>
<dbReference type="SUPFAM" id="SSF103025">
    <property type="entry name" value="Folate-binding domain"/>
    <property type="match status" value="1"/>
</dbReference>
<dbReference type="Gene3D" id="2.40.30.110">
    <property type="entry name" value="Aminomethyltransferase beta-barrel domains"/>
    <property type="match status" value="1"/>
</dbReference>
<dbReference type="PANTHER" id="PTHR43757">
    <property type="entry name" value="AMINOMETHYLTRANSFERASE"/>
    <property type="match status" value="1"/>
</dbReference>
<evidence type="ECO:0000256" key="5">
    <source>
        <dbReference type="ARBA" id="ARBA00031395"/>
    </source>
</evidence>
<dbReference type="GO" id="GO:0006546">
    <property type="term" value="P:glycine catabolic process"/>
    <property type="evidence" value="ECO:0007669"/>
    <property type="project" value="InterPro"/>
</dbReference>
<dbReference type="EC" id="2.1.2.10" evidence="2"/>
<dbReference type="InterPro" id="IPR028896">
    <property type="entry name" value="GcvT/YgfZ/DmdA"/>
</dbReference>
<dbReference type="InterPro" id="IPR029043">
    <property type="entry name" value="GcvT/YgfZ_C"/>
</dbReference>
<accession>A0A381T2P4</accession>